<protein>
    <recommendedName>
        <fullName evidence="1">Copper amine oxidase-like N-terminal domain-containing protein</fullName>
    </recommendedName>
</protein>
<dbReference type="InterPro" id="IPR012854">
    <property type="entry name" value="Cu_amine_oxidase-like_N"/>
</dbReference>
<name>A0A6C0P7S3_9BACL</name>
<dbReference type="SUPFAM" id="SSF55383">
    <property type="entry name" value="Copper amine oxidase, domain N"/>
    <property type="match status" value="1"/>
</dbReference>
<dbReference type="Gene3D" id="3.30.457.10">
    <property type="entry name" value="Copper amine oxidase-like, N-terminal domain"/>
    <property type="match status" value="1"/>
</dbReference>
<feature type="domain" description="Copper amine oxidase-like N-terminal" evidence="1">
    <location>
        <begin position="5"/>
        <end position="33"/>
    </location>
</feature>
<dbReference type="InterPro" id="IPR036582">
    <property type="entry name" value="Mao_N_sf"/>
</dbReference>
<sequence>MYARNSLLVPLRFISETLGAKVAWDAANYSVGIEMP</sequence>
<gene>
    <name evidence="2" type="ORF">GZH47_30385</name>
</gene>
<dbReference type="RefSeq" id="WP_162644832.1">
    <property type="nucleotide sequence ID" value="NZ_CP048286.1"/>
</dbReference>
<dbReference type="KEGG" id="prz:GZH47_30385"/>
<accession>A0A6C0P7S3</accession>
<dbReference type="EMBL" id="CP048286">
    <property type="protein sequence ID" value="QHW34680.1"/>
    <property type="molecule type" value="Genomic_DNA"/>
</dbReference>
<proteinExistence type="predicted"/>
<dbReference type="Pfam" id="PF07833">
    <property type="entry name" value="Cu_amine_oxidN1"/>
    <property type="match status" value="1"/>
</dbReference>
<dbReference type="AlphaFoldDB" id="A0A6C0P7S3"/>
<dbReference type="Proteomes" id="UP000479114">
    <property type="component" value="Chromosome"/>
</dbReference>
<keyword evidence="3" id="KW-1185">Reference proteome</keyword>
<evidence type="ECO:0000313" key="2">
    <source>
        <dbReference type="EMBL" id="QHW34680.1"/>
    </source>
</evidence>
<organism evidence="2 3">
    <name type="scientific">Paenibacillus rhizovicinus</name>
    <dbReference type="NCBI Taxonomy" id="2704463"/>
    <lineage>
        <taxon>Bacteria</taxon>
        <taxon>Bacillati</taxon>
        <taxon>Bacillota</taxon>
        <taxon>Bacilli</taxon>
        <taxon>Bacillales</taxon>
        <taxon>Paenibacillaceae</taxon>
        <taxon>Paenibacillus</taxon>
    </lineage>
</organism>
<evidence type="ECO:0000259" key="1">
    <source>
        <dbReference type="Pfam" id="PF07833"/>
    </source>
</evidence>
<reference evidence="2 3" key="1">
    <citation type="submission" date="2020-02" db="EMBL/GenBank/DDBJ databases">
        <title>Paenibacillus sp. nov., isolated from rhizosphere soil of tomato.</title>
        <authorList>
            <person name="Weon H.-Y."/>
            <person name="Lee S.A."/>
        </authorList>
    </citation>
    <scope>NUCLEOTIDE SEQUENCE [LARGE SCALE GENOMIC DNA]</scope>
    <source>
        <strain evidence="2 3">14171R-81</strain>
    </source>
</reference>
<evidence type="ECO:0000313" key="3">
    <source>
        <dbReference type="Proteomes" id="UP000479114"/>
    </source>
</evidence>